<keyword evidence="2 6" id="KW-0489">Methyltransferase</keyword>
<comment type="caution">
    <text evidence="6">Lacks conserved residue(s) required for the propagation of feature annotation.</text>
</comment>
<dbReference type="CDD" id="cd18094">
    <property type="entry name" value="SpoU-like_TrmL"/>
    <property type="match status" value="1"/>
</dbReference>
<gene>
    <name evidence="9" type="ORF">SAMN02745248_01467</name>
</gene>
<dbReference type="GO" id="GO:0042802">
    <property type="term" value="F:identical protein binding"/>
    <property type="evidence" value="ECO:0007669"/>
    <property type="project" value="UniProtKB-ARBA"/>
</dbReference>
<feature type="domain" description="tRNA/rRNA methyltransferase SpoU type" evidence="8">
    <location>
        <begin position="3"/>
        <end position="143"/>
    </location>
</feature>
<keyword evidence="5 6" id="KW-0819">tRNA processing</keyword>
<name>A0A1M6NS97_9CLOT</name>
<evidence type="ECO:0000256" key="6">
    <source>
        <dbReference type="HAMAP-Rule" id="MF_01885"/>
    </source>
</evidence>
<proteinExistence type="inferred from homology"/>
<dbReference type="Proteomes" id="UP000183952">
    <property type="component" value="Unassembled WGS sequence"/>
</dbReference>
<dbReference type="GO" id="GO:0141098">
    <property type="term" value="F:tRNA (cytidine(34)-2'-O)-methyltransferase activity"/>
    <property type="evidence" value="ECO:0007669"/>
    <property type="project" value="RHEA"/>
</dbReference>
<keyword evidence="3 6" id="KW-0808">Transferase</keyword>
<evidence type="ECO:0000256" key="5">
    <source>
        <dbReference type="ARBA" id="ARBA00022694"/>
    </source>
</evidence>
<dbReference type="GO" id="GO:0003723">
    <property type="term" value="F:RNA binding"/>
    <property type="evidence" value="ECO:0007669"/>
    <property type="project" value="InterPro"/>
</dbReference>
<keyword evidence="4 6" id="KW-0949">S-adenosyl-L-methionine</keyword>
<dbReference type="EC" id="2.1.1.207" evidence="6"/>
<comment type="similarity">
    <text evidence="6">Belongs to the class IV-like SAM-binding methyltransferase superfamily. RNA methyltransferase TrmH family. TrmL subfamily.</text>
</comment>
<dbReference type="HAMAP" id="MF_01885">
    <property type="entry name" value="tRNA_methyltr_TrmL"/>
    <property type="match status" value="1"/>
</dbReference>
<feature type="binding site" evidence="6 7">
    <location>
        <position position="131"/>
    </location>
    <ligand>
        <name>S-adenosyl-L-methionine</name>
        <dbReference type="ChEBI" id="CHEBI:59789"/>
    </ligand>
</feature>
<dbReference type="OrthoDB" id="9789043at2"/>
<evidence type="ECO:0000313" key="10">
    <source>
        <dbReference type="Proteomes" id="UP000183952"/>
    </source>
</evidence>
<reference evidence="9 10" key="1">
    <citation type="submission" date="2016-11" db="EMBL/GenBank/DDBJ databases">
        <authorList>
            <person name="Jaros S."/>
            <person name="Januszkiewicz K."/>
            <person name="Wedrychowicz H."/>
        </authorList>
    </citation>
    <scope>NUCLEOTIDE SEQUENCE [LARGE SCALE GENOMIC DNA]</scope>
    <source>
        <strain evidence="9 10">DSM 3090</strain>
    </source>
</reference>
<dbReference type="SUPFAM" id="SSF75217">
    <property type="entry name" value="alpha/beta knot"/>
    <property type="match status" value="1"/>
</dbReference>
<dbReference type="AlphaFoldDB" id="A0A1M6NS97"/>
<dbReference type="PANTHER" id="PTHR42971:SF1">
    <property type="entry name" value="TRNA (CYTIDINE(34)-2'-O)-METHYLTRANSFERASE"/>
    <property type="match status" value="1"/>
</dbReference>
<dbReference type="STRING" id="1121331.SAMN02745248_01467"/>
<dbReference type="Pfam" id="PF00588">
    <property type="entry name" value="SpoU_methylase"/>
    <property type="match status" value="1"/>
</dbReference>
<dbReference type="FunFam" id="3.40.1280.10:FF:000002">
    <property type="entry name" value="Peptidylprolyl isomerase"/>
    <property type="match status" value="1"/>
</dbReference>
<dbReference type="GO" id="GO:0002130">
    <property type="term" value="P:wobble position ribose methylation"/>
    <property type="evidence" value="ECO:0007669"/>
    <property type="project" value="TreeGrafter"/>
</dbReference>
<evidence type="ECO:0000256" key="2">
    <source>
        <dbReference type="ARBA" id="ARBA00022603"/>
    </source>
</evidence>
<dbReference type="InterPro" id="IPR029026">
    <property type="entry name" value="tRNA_m1G_MTases_N"/>
</dbReference>
<dbReference type="PIRSF" id="PIRSF029256">
    <property type="entry name" value="SpoU_TrmH_prd"/>
    <property type="match status" value="1"/>
</dbReference>
<evidence type="ECO:0000256" key="3">
    <source>
        <dbReference type="ARBA" id="ARBA00022679"/>
    </source>
</evidence>
<dbReference type="PANTHER" id="PTHR42971">
    <property type="entry name" value="TRNA (CYTIDINE(34)-2'-O)-METHYLTRANSFERASE"/>
    <property type="match status" value="1"/>
</dbReference>
<feature type="binding site" evidence="6 7">
    <location>
        <position position="101"/>
    </location>
    <ligand>
        <name>S-adenosyl-L-methionine</name>
        <dbReference type="ChEBI" id="CHEBI:59789"/>
    </ligand>
</feature>
<keyword evidence="10" id="KW-1185">Reference proteome</keyword>
<evidence type="ECO:0000256" key="1">
    <source>
        <dbReference type="ARBA" id="ARBA00022490"/>
    </source>
</evidence>
<dbReference type="InterPro" id="IPR029028">
    <property type="entry name" value="Alpha/beta_knot_MTases"/>
</dbReference>
<dbReference type="InterPro" id="IPR001537">
    <property type="entry name" value="SpoU_MeTrfase"/>
</dbReference>
<dbReference type="EMBL" id="FRAD01000011">
    <property type="protein sequence ID" value="SHJ98609.1"/>
    <property type="molecule type" value="Genomic_DNA"/>
</dbReference>
<accession>A0A1M6NS97</accession>
<evidence type="ECO:0000313" key="9">
    <source>
        <dbReference type="EMBL" id="SHJ98609.1"/>
    </source>
</evidence>
<dbReference type="Gene3D" id="3.40.1280.10">
    <property type="match status" value="1"/>
</dbReference>
<comment type="catalytic activity">
    <reaction evidence="6">
        <text>5-carboxymethylaminomethyluridine(34) in tRNA(Leu) + S-adenosyl-L-methionine = 5-carboxymethylaminomethyl-2'-O-methyluridine(34) in tRNA(Leu) + S-adenosyl-L-homocysteine + H(+)</text>
        <dbReference type="Rhea" id="RHEA:43088"/>
        <dbReference type="Rhea" id="RHEA-COMP:10333"/>
        <dbReference type="Rhea" id="RHEA-COMP:10334"/>
        <dbReference type="ChEBI" id="CHEBI:15378"/>
        <dbReference type="ChEBI" id="CHEBI:57856"/>
        <dbReference type="ChEBI" id="CHEBI:59789"/>
        <dbReference type="ChEBI" id="CHEBI:74508"/>
        <dbReference type="ChEBI" id="CHEBI:74511"/>
        <dbReference type="EC" id="2.1.1.207"/>
    </reaction>
</comment>
<sequence length="155" mass="18134">MNLNIVLFQPEIPQNTGNIGRTCVLTDCKLHIIKPMGFNIDEKSVRRAGLDYWSQLQYSIYESYEELREKYKQSNFYFCTTKGNKYYNEVKFNEGDFLVFGRESSGLPPYIREENKENCIKVPMINTTTRSLNLSNTVSIIAYEALRQLNFPNMK</sequence>
<comment type="catalytic activity">
    <reaction evidence="6">
        <text>cytidine(34) in tRNA + S-adenosyl-L-methionine = 2'-O-methylcytidine(34) in tRNA + S-adenosyl-L-homocysteine + H(+)</text>
        <dbReference type="Rhea" id="RHEA:43084"/>
        <dbReference type="Rhea" id="RHEA-COMP:10331"/>
        <dbReference type="Rhea" id="RHEA-COMP:10332"/>
        <dbReference type="ChEBI" id="CHEBI:15378"/>
        <dbReference type="ChEBI" id="CHEBI:57856"/>
        <dbReference type="ChEBI" id="CHEBI:59789"/>
        <dbReference type="ChEBI" id="CHEBI:74495"/>
        <dbReference type="ChEBI" id="CHEBI:82748"/>
        <dbReference type="EC" id="2.1.1.207"/>
    </reaction>
</comment>
<keyword evidence="1 6" id="KW-0963">Cytoplasm</keyword>
<organism evidence="9 10">
    <name type="scientific">Hathewaya proteolytica DSM 3090</name>
    <dbReference type="NCBI Taxonomy" id="1121331"/>
    <lineage>
        <taxon>Bacteria</taxon>
        <taxon>Bacillati</taxon>
        <taxon>Bacillota</taxon>
        <taxon>Clostridia</taxon>
        <taxon>Eubacteriales</taxon>
        <taxon>Clostridiaceae</taxon>
        <taxon>Hathewaya</taxon>
    </lineage>
</organism>
<feature type="binding site" evidence="6 7">
    <location>
        <position position="122"/>
    </location>
    <ligand>
        <name>S-adenosyl-L-methionine</name>
        <dbReference type="ChEBI" id="CHEBI:59789"/>
    </ligand>
</feature>
<dbReference type="GO" id="GO:0141102">
    <property type="term" value="F:tRNA (5-carboxymethylaminomethyluridine(34)-2'-O)-methyltransferase activity"/>
    <property type="evidence" value="ECO:0007669"/>
    <property type="project" value="RHEA"/>
</dbReference>
<dbReference type="GO" id="GO:0005737">
    <property type="term" value="C:cytoplasm"/>
    <property type="evidence" value="ECO:0007669"/>
    <property type="project" value="UniProtKB-SubCell"/>
</dbReference>
<evidence type="ECO:0000256" key="7">
    <source>
        <dbReference type="PIRSR" id="PIRSR029256-1"/>
    </source>
</evidence>
<dbReference type="RefSeq" id="WP_072903440.1">
    <property type="nucleotide sequence ID" value="NZ_FRAD01000011.1"/>
</dbReference>
<comment type="subcellular location">
    <subcellularLocation>
        <location evidence="6">Cytoplasm</location>
    </subcellularLocation>
</comment>
<comment type="function">
    <text evidence="6">Could methylate the ribose at the nucleotide 34 wobble position in tRNA.</text>
</comment>
<evidence type="ECO:0000256" key="4">
    <source>
        <dbReference type="ARBA" id="ARBA00022691"/>
    </source>
</evidence>
<evidence type="ECO:0000259" key="8">
    <source>
        <dbReference type="Pfam" id="PF00588"/>
    </source>
</evidence>
<dbReference type="InterPro" id="IPR016914">
    <property type="entry name" value="TrmL"/>
</dbReference>
<protein>
    <recommendedName>
        <fullName evidence="6">Putative tRNA (cytidine(34)-2'-O)-methyltransferase</fullName>
        <ecNumber evidence="6">2.1.1.207</ecNumber>
    </recommendedName>
    <alternativeName>
        <fullName evidence="6">tRNA (cytidine/uridine-2'-O-)-methyltransferase</fullName>
    </alternativeName>
</protein>